<evidence type="ECO:0000313" key="3">
    <source>
        <dbReference type="Proteomes" id="UP000274822"/>
    </source>
</evidence>
<dbReference type="EMBL" id="RBNJ01000007">
    <property type="protein sequence ID" value="RUS35620.1"/>
    <property type="molecule type" value="Genomic_DNA"/>
</dbReference>
<gene>
    <name evidence="2" type="ORF">BC938DRAFT_482171</name>
</gene>
<dbReference type="AlphaFoldDB" id="A0A433R0Q9"/>
<organism evidence="2 3">
    <name type="scientific">Jimgerdemannia flammicorona</name>
    <dbReference type="NCBI Taxonomy" id="994334"/>
    <lineage>
        <taxon>Eukaryota</taxon>
        <taxon>Fungi</taxon>
        <taxon>Fungi incertae sedis</taxon>
        <taxon>Mucoromycota</taxon>
        <taxon>Mucoromycotina</taxon>
        <taxon>Endogonomycetes</taxon>
        <taxon>Endogonales</taxon>
        <taxon>Endogonaceae</taxon>
        <taxon>Jimgerdemannia</taxon>
    </lineage>
</organism>
<comment type="caution">
    <text evidence="2">The sequence shown here is derived from an EMBL/GenBank/DDBJ whole genome shotgun (WGS) entry which is preliminary data.</text>
</comment>
<name>A0A433R0Q9_9FUNG</name>
<feature type="transmembrane region" description="Helical" evidence="1">
    <location>
        <begin position="47"/>
        <end position="71"/>
    </location>
</feature>
<keyword evidence="1" id="KW-1133">Transmembrane helix</keyword>
<keyword evidence="1" id="KW-0472">Membrane</keyword>
<evidence type="ECO:0000256" key="1">
    <source>
        <dbReference type="SAM" id="Phobius"/>
    </source>
</evidence>
<protein>
    <submittedName>
        <fullName evidence="2">Uncharacterized protein</fullName>
    </submittedName>
</protein>
<proteinExistence type="predicted"/>
<keyword evidence="3" id="KW-1185">Reference proteome</keyword>
<sequence length="195" mass="21989">MGRKTYICYAAVFASIHIFSRHSAFFCVVQATDIGGYMFLGESIIRHVILLHLVAALVASSCSTAFLQYFVSPYITHLYLHTDTSPAARSDTPLSTTTPRPTAITPSTTVTLETLNLLARPVHTTLQLRDLRPTSKDMFLTWRVKRKAFEKEGQDRIGQTRFWLDYRGGEGDLETVEKMVRTVREEGSRRIIGGM</sequence>
<dbReference type="Proteomes" id="UP000274822">
    <property type="component" value="Unassembled WGS sequence"/>
</dbReference>
<accession>A0A433R0Q9</accession>
<keyword evidence="1" id="KW-0812">Transmembrane</keyword>
<reference evidence="2 3" key="1">
    <citation type="journal article" date="2018" name="New Phytol.">
        <title>Phylogenomics of Endogonaceae and evolution of mycorrhizas within Mucoromycota.</title>
        <authorList>
            <person name="Chang Y."/>
            <person name="Desiro A."/>
            <person name="Na H."/>
            <person name="Sandor L."/>
            <person name="Lipzen A."/>
            <person name="Clum A."/>
            <person name="Barry K."/>
            <person name="Grigoriev I.V."/>
            <person name="Martin F.M."/>
            <person name="Stajich J.E."/>
            <person name="Smith M.E."/>
            <person name="Bonito G."/>
            <person name="Spatafora J.W."/>
        </authorList>
    </citation>
    <scope>NUCLEOTIDE SEQUENCE [LARGE SCALE GENOMIC DNA]</scope>
    <source>
        <strain evidence="2 3">AD002</strain>
    </source>
</reference>
<evidence type="ECO:0000313" key="2">
    <source>
        <dbReference type="EMBL" id="RUS35620.1"/>
    </source>
</evidence>